<dbReference type="EMBL" id="CAEZVK010000113">
    <property type="protein sequence ID" value="CAB4636310.1"/>
    <property type="molecule type" value="Genomic_DNA"/>
</dbReference>
<name>A0A6J6JGU3_9ZZZZ</name>
<gene>
    <name evidence="1" type="ORF">UFOPK2000_01042</name>
</gene>
<proteinExistence type="predicted"/>
<accession>A0A6J6JGU3</accession>
<dbReference type="AlphaFoldDB" id="A0A6J6JGU3"/>
<organism evidence="1">
    <name type="scientific">freshwater metagenome</name>
    <dbReference type="NCBI Taxonomy" id="449393"/>
    <lineage>
        <taxon>unclassified sequences</taxon>
        <taxon>metagenomes</taxon>
        <taxon>ecological metagenomes</taxon>
    </lineage>
</organism>
<reference evidence="1" key="1">
    <citation type="submission" date="2020-05" db="EMBL/GenBank/DDBJ databases">
        <authorList>
            <person name="Chiriac C."/>
            <person name="Salcher M."/>
            <person name="Ghai R."/>
            <person name="Kavagutti S V."/>
        </authorList>
    </citation>
    <scope>NUCLEOTIDE SEQUENCE</scope>
</reference>
<protein>
    <submittedName>
        <fullName evidence="1">Unannotated protein</fullName>
    </submittedName>
</protein>
<sequence>MPNEFKTLVDRFAHTEKHAAAKFHTLLADKLTGIETFGPRMRSHDVFKERFGGLKIVVVAMHANVGETLCLRFGHNARTHGNVETDFVLHKRNKFADAIHRALIWATNGQHDAKLGGAERSGFASSSENVGGIEERHRLNRRFELRRLTAEVTILGTATGLGRKNAFDLDGVSAPFEAHLVGE</sequence>
<evidence type="ECO:0000313" key="1">
    <source>
        <dbReference type="EMBL" id="CAB4636310.1"/>
    </source>
</evidence>